<dbReference type="EC" id="3.4.21.10" evidence="2"/>
<protein>
    <recommendedName>
        <fullName evidence="3">Acrosin</fullName>
        <ecNumber evidence="2">3.4.21.10</ecNumber>
    </recommendedName>
</protein>
<evidence type="ECO:0000313" key="11">
    <source>
        <dbReference type="Proteomes" id="UP000298787"/>
    </source>
</evidence>
<feature type="domain" description="Peptidase S1" evidence="9">
    <location>
        <begin position="22"/>
        <end position="234"/>
    </location>
</feature>
<dbReference type="EMBL" id="CM014087">
    <property type="protein sequence ID" value="TKS77549.1"/>
    <property type="molecule type" value="Genomic_DNA"/>
</dbReference>
<keyword evidence="7" id="KW-1015">Disulfide bond</keyword>
<evidence type="ECO:0000256" key="5">
    <source>
        <dbReference type="ARBA" id="ARBA00022801"/>
    </source>
</evidence>
<name>A0A4U5URM7_COLLU</name>
<dbReference type="Pfam" id="PF00089">
    <property type="entry name" value="Trypsin"/>
    <property type="match status" value="1"/>
</dbReference>
<evidence type="ECO:0000256" key="3">
    <source>
        <dbReference type="ARBA" id="ARBA00017161"/>
    </source>
</evidence>
<dbReference type="PRINTS" id="PR00722">
    <property type="entry name" value="CHYMOTRYPSIN"/>
</dbReference>
<evidence type="ECO:0000259" key="9">
    <source>
        <dbReference type="PROSITE" id="PS50240"/>
    </source>
</evidence>
<comment type="catalytic activity">
    <reaction evidence="1">
        <text>Preferential cleavage: Arg-|-Xaa, Lys-|-Xaa.</text>
        <dbReference type="EC" id="3.4.21.10"/>
    </reaction>
</comment>
<keyword evidence="4 10" id="KW-0645">Protease</keyword>
<evidence type="ECO:0000256" key="4">
    <source>
        <dbReference type="ARBA" id="ARBA00022670"/>
    </source>
</evidence>
<keyword evidence="11" id="KW-1185">Reference proteome</keyword>
<dbReference type="PROSITE" id="PS00135">
    <property type="entry name" value="TRYPSIN_SER"/>
    <property type="match status" value="1"/>
</dbReference>
<dbReference type="InterPro" id="IPR033116">
    <property type="entry name" value="TRYPSIN_SER"/>
</dbReference>
<dbReference type="InterPro" id="IPR009003">
    <property type="entry name" value="Peptidase_S1_PA"/>
</dbReference>
<evidence type="ECO:0000256" key="1">
    <source>
        <dbReference type="ARBA" id="ARBA00001656"/>
    </source>
</evidence>
<dbReference type="CDD" id="cd00190">
    <property type="entry name" value="Tryp_SPc"/>
    <property type="match status" value="1"/>
</dbReference>
<comment type="similarity">
    <text evidence="8">Belongs to the peptidase S1 family. CLIP subfamily.</text>
</comment>
<dbReference type="PROSITE" id="PS50240">
    <property type="entry name" value="TRYPSIN_DOM"/>
    <property type="match status" value="1"/>
</dbReference>
<dbReference type="GO" id="GO:0004252">
    <property type="term" value="F:serine-type endopeptidase activity"/>
    <property type="evidence" value="ECO:0007669"/>
    <property type="project" value="InterPro"/>
</dbReference>
<dbReference type="Proteomes" id="UP000298787">
    <property type="component" value="Chromosome 10"/>
</dbReference>
<dbReference type="FunFam" id="2.40.10.10:FF:000002">
    <property type="entry name" value="Transmembrane protease serine"/>
    <property type="match status" value="1"/>
</dbReference>
<evidence type="ECO:0000256" key="2">
    <source>
        <dbReference type="ARBA" id="ARBA00012050"/>
    </source>
</evidence>
<dbReference type="STRING" id="240159.A0A4U5URM7"/>
<evidence type="ECO:0000256" key="8">
    <source>
        <dbReference type="ARBA" id="ARBA00024195"/>
    </source>
</evidence>
<dbReference type="PANTHER" id="PTHR24252">
    <property type="entry name" value="ACROSIN-RELATED"/>
    <property type="match status" value="1"/>
</dbReference>
<reference evidence="10 11" key="1">
    <citation type="submission" date="2019-01" db="EMBL/GenBank/DDBJ databases">
        <title>Genome Assembly of Collichthys lucidus.</title>
        <authorList>
            <person name="Cai M."/>
            <person name="Xiao S."/>
        </authorList>
    </citation>
    <scope>NUCLEOTIDE SEQUENCE [LARGE SCALE GENOMIC DNA]</scope>
    <source>
        <strain evidence="10">JT15FE1705JMU</strain>
        <tissue evidence="10">Muscle</tissue>
    </source>
</reference>
<sequence length="258" mass="28274">MSSACNVKQQGFTISDTLGPSCLVNRSYFRVAAGLRVLSAPGNQTQFRSIHNIIIHKDYNDVTSENDVTLLLLSSPFKFNDHVQPVCAPHNVTHESNLNFSHCFITGWGSKYYKGSLMNRLQEAEVELIDRRTCNLVDWYNGIITENMICAGLDSGAADTCQGDSGGPLQCYSEEEERFYLVGVTSFGFECGRPQSPWGVCQSQPVCRLAADKSDAISVSSTQTEHKTDLSSAWCCSDAALKHPDSLSAINITAIQTV</sequence>
<accession>A0A4U5URM7</accession>
<dbReference type="InterPro" id="IPR043504">
    <property type="entry name" value="Peptidase_S1_PA_chymotrypsin"/>
</dbReference>
<evidence type="ECO:0000256" key="7">
    <source>
        <dbReference type="ARBA" id="ARBA00023157"/>
    </source>
</evidence>
<keyword evidence="6" id="KW-0720">Serine protease</keyword>
<keyword evidence="10" id="KW-0472">Membrane</keyword>
<proteinExistence type="inferred from homology"/>
<evidence type="ECO:0000256" key="6">
    <source>
        <dbReference type="ARBA" id="ARBA00022825"/>
    </source>
</evidence>
<dbReference type="SMART" id="SM00020">
    <property type="entry name" value="Tryp_SPc"/>
    <property type="match status" value="1"/>
</dbReference>
<organism evidence="10 11">
    <name type="scientific">Collichthys lucidus</name>
    <name type="common">Big head croaker</name>
    <name type="synonym">Sciaena lucida</name>
    <dbReference type="NCBI Taxonomy" id="240159"/>
    <lineage>
        <taxon>Eukaryota</taxon>
        <taxon>Metazoa</taxon>
        <taxon>Chordata</taxon>
        <taxon>Craniata</taxon>
        <taxon>Vertebrata</taxon>
        <taxon>Euteleostomi</taxon>
        <taxon>Actinopterygii</taxon>
        <taxon>Neopterygii</taxon>
        <taxon>Teleostei</taxon>
        <taxon>Neoteleostei</taxon>
        <taxon>Acanthomorphata</taxon>
        <taxon>Eupercaria</taxon>
        <taxon>Sciaenidae</taxon>
        <taxon>Collichthys</taxon>
    </lineage>
</organism>
<dbReference type="PANTHER" id="PTHR24252:SF8">
    <property type="entry name" value="ACROSIN"/>
    <property type="match status" value="1"/>
</dbReference>
<dbReference type="Gene3D" id="2.40.10.10">
    <property type="entry name" value="Trypsin-like serine proteases"/>
    <property type="match status" value="2"/>
</dbReference>
<gene>
    <name evidence="10" type="ORF">D9C73_011640</name>
</gene>
<dbReference type="InterPro" id="IPR001314">
    <property type="entry name" value="Peptidase_S1A"/>
</dbReference>
<dbReference type="AlphaFoldDB" id="A0A4U5URM7"/>
<dbReference type="SUPFAM" id="SSF50494">
    <property type="entry name" value="Trypsin-like serine proteases"/>
    <property type="match status" value="1"/>
</dbReference>
<evidence type="ECO:0000313" key="10">
    <source>
        <dbReference type="EMBL" id="TKS77549.1"/>
    </source>
</evidence>
<dbReference type="InterPro" id="IPR001254">
    <property type="entry name" value="Trypsin_dom"/>
</dbReference>
<dbReference type="GO" id="GO:0006508">
    <property type="term" value="P:proteolysis"/>
    <property type="evidence" value="ECO:0007669"/>
    <property type="project" value="UniProtKB-KW"/>
</dbReference>
<keyword evidence="10" id="KW-0812">Transmembrane</keyword>
<keyword evidence="5" id="KW-0378">Hydrolase</keyword>